<keyword evidence="4" id="KW-0805">Transcription regulation</keyword>
<feature type="region of interest" description="Disordered" evidence="7">
    <location>
        <begin position="830"/>
        <end position="863"/>
    </location>
</feature>
<keyword evidence="3" id="KW-0862">Zinc</keyword>
<dbReference type="CDD" id="cd00202">
    <property type="entry name" value="ZnF_GATA"/>
    <property type="match status" value="1"/>
</dbReference>
<feature type="compositionally biased region" description="Polar residues" evidence="7">
    <location>
        <begin position="432"/>
        <end position="445"/>
    </location>
</feature>
<reference evidence="9 10" key="1">
    <citation type="submission" date="2016-07" db="EMBL/GenBank/DDBJ databases">
        <title>Pervasive Adenine N6-methylation of Active Genes in Fungi.</title>
        <authorList>
            <consortium name="DOE Joint Genome Institute"/>
            <person name="Mondo S.J."/>
            <person name="Dannebaum R.O."/>
            <person name="Kuo R.C."/>
            <person name="Labutti K."/>
            <person name="Haridas S."/>
            <person name="Kuo A."/>
            <person name="Salamov A."/>
            <person name="Ahrendt S.R."/>
            <person name="Lipzen A."/>
            <person name="Sullivan W."/>
            <person name="Andreopoulos W.B."/>
            <person name="Clum A."/>
            <person name="Lindquist E."/>
            <person name="Daum C."/>
            <person name="Ramamoorthy G.K."/>
            <person name="Gryganskyi A."/>
            <person name="Culley D."/>
            <person name="Magnuson J.K."/>
            <person name="James T.Y."/>
            <person name="O'Malley M.A."/>
            <person name="Stajich J.E."/>
            <person name="Spatafora J.W."/>
            <person name="Visel A."/>
            <person name="Grigoriev I.V."/>
        </authorList>
    </citation>
    <scope>NUCLEOTIDE SEQUENCE [LARGE SCALE GENOMIC DNA]</scope>
    <source>
        <strain evidence="9 10">PL171</strain>
    </source>
</reference>
<dbReference type="GO" id="GO:0006355">
    <property type="term" value="P:regulation of DNA-templated transcription"/>
    <property type="evidence" value="ECO:0007669"/>
    <property type="project" value="InterPro"/>
</dbReference>
<dbReference type="InterPro" id="IPR000679">
    <property type="entry name" value="Znf_GATA"/>
</dbReference>
<keyword evidence="5" id="KW-0804">Transcription</keyword>
<dbReference type="PANTHER" id="PTHR47172:SF24">
    <property type="entry name" value="GATA ZINC FINGER DOMAIN-CONTAINING PROTEIN 14-RELATED"/>
    <property type="match status" value="1"/>
</dbReference>
<feature type="region of interest" description="Disordered" evidence="7">
    <location>
        <begin position="367"/>
        <end position="391"/>
    </location>
</feature>
<feature type="domain" description="GATA-type" evidence="8">
    <location>
        <begin position="481"/>
        <end position="516"/>
    </location>
</feature>
<feature type="region of interest" description="Disordered" evidence="7">
    <location>
        <begin position="53"/>
        <end position="111"/>
    </location>
</feature>
<dbReference type="PROSITE" id="PS00344">
    <property type="entry name" value="GATA_ZN_FINGER_1"/>
    <property type="match status" value="1"/>
</dbReference>
<evidence type="ECO:0000313" key="10">
    <source>
        <dbReference type="Proteomes" id="UP000193411"/>
    </source>
</evidence>
<feature type="region of interest" description="Disordered" evidence="7">
    <location>
        <begin position="580"/>
        <end position="607"/>
    </location>
</feature>
<dbReference type="Proteomes" id="UP000193411">
    <property type="component" value="Unassembled WGS sequence"/>
</dbReference>
<evidence type="ECO:0000256" key="6">
    <source>
        <dbReference type="PROSITE-ProRule" id="PRU00094"/>
    </source>
</evidence>
<dbReference type="SUPFAM" id="SSF57716">
    <property type="entry name" value="Glucocorticoid receptor-like (DNA-binding domain)"/>
    <property type="match status" value="1"/>
</dbReference>
<dbReference type="GO" id="GO:0008270">
    <property type="term" value="F:zinc ion binding"/>
    <property type="evidence" value="ECO:0007669"/>
    <property type="project" value="UniProtKB-KW"/>
</dbReference>
<dbReference type="AlphaFoldDB" id="A0A1Y2HAD3"/>
<feature type="region of interest" description="Disordered" evidence="7">
    <location>
        <begin position="408"/>
        <end position="488"/>
    </location>
</feature>
<dbReference type="SMART" id="SM00401">
    <property type="entry name" value="ZnF_GATA"/>
    <property type="match status" value="1"/>
</dbReference>
<evidence type="ECO:0000256" key="5">
    <source>
        <dbReference type="ARBA" id="ARBA00023163"/>
    </source>
</evidence>
<keyword evidence="1" id="KW-0479">Metal-binding</keyword>
<evidence type="ECO:0000256" key="7">
    <source>
        <dbReference type="SAM" id="MobiDB-lite"/>
    </source>
</evidence>
<dbReference type="OrthoDB" id="2162994at2759"/>
<feature type="compositionally biased region" description="Polar residues" evidence="7">
    <location>
        <begin position="452"/>
        <end position="469"/>
    </location>
</feature>
<dbReference type="PROSITE" id="PS50114">
    <property type="entry name" value="GATA_ZN_FINGER_2"/>
    <property type="match status" value="1"/>
</dbReference>
<feature type="compositionally biased region" description="Basic and acidic residues" evidence="7">
    <location>
        <begin position="706"/>
        <end position="716"/>
    </location>
</feature>
<feature type="compositionally biased region" description="Basic and acidic residues" evidence="7">
    <location>
        <begin position="840"/>
        <end position="849"/>
    </location>
</feature>
<organism evidence="9 10">
    <name type="scientific">Catenaria anguillulae PL171</name>
    <dbReference type="NCBI Taxonomy" id="765915"/>
    <lineage>
        <taxon>Eukaryota</taxon>
        <taxon>Fungi</taxon>
        <taxon>Fungi incertae sedis</taxon>
        <taxon>Blastocladiomycota</taxon>
        <taxon>Blastocladiomycetes</taxon>
        <taxon>Blastocladiales</taxon>
        <taxon>Catenariaceae</taxon>
        <taxon>Catenaria</taxon>
    </lineage>
</organism>
<protein>
    <recommendedName>
        <fullName evidence="8">GATA-type domain-containing protein</fullName>
    </recommendedName>
</protein>
<sequence>MDLWLIANTNTGHVLASSHKLRPAAVPTFATPDPPAADPASLTQHITTELDVSAQGQHTPRSASAADPSPSVTSTSSSSLSIARTTATAPPPSLKPTLSSSGKAPQLWLPDLAPDSKTREQLAKMLFNVPRRPVPGPVPECTLTLSTVIFRHLPQSHIQDECHWISFNAWATFISSSLSLVVFHSLSDVPRAIRYAEISPYELAAALDEVVGSEVGQGDGCGLDPSFQLYTRDLHLLHAVPRLSLARLTGLQWPPPNDNAQSLLFAHLFLPDCAPDYEQLCHDMHSLSIGRSNNRHAQCLHQIMSAGYSVAQVHTRLLVMQSHLLVVMHPSNHRGVYTFNPGNQQQSAHLMMSDTHFQSLLMAHQPPQSQYQPVFPQHPNDLPSAFSEHLYHFPPTSQLPLAVALPARPNHEHDPQQSLPPPPQHSSPPAADQTQDQQRGPTPASTRAPAESTASRLTTSPASSESVVTSKAKRSQARRNSPPPEQCLHCGKTESREWRRGPDGSKCLCNACGLRHYRAQRKLADRNSAAVGNTGSVEESVRSQRAVKRDTPPLSAPELHLHSHASDAVATAGTTYPPSALVKTEHWSPPSSQPDESAAPHESTDLTPRSQITQLTQLHSVSHLFASPPLSMSQSLLASPSSIIAGYLGLDVTRLLSSTHPDRPSQESGQSEPNMDGTDHAAHRAADASHNALVRQVPRSPSQIEFHGRTERRVDSSADDMGLVAPPDSIDDHDSHYLETPMQLSTMPASTFASPLRPQRFHPYLFSSPTTRPGRALRGPISPQQSQQLFPPPQDPVLVDPFASMIGYALPSLAPITRAVSGSSSLFPEGHVTPSSAAWHGEREGETVPRHQQRVFLGGQSTE</sequence>
<keyword evidence="10" id="KW-1185">Reference proteome</keyword>
<evidence type="ECO:0000256" key="2">
    <source>
        <dbReference type="ARBA" id="ARBA00022771"/>
    </source>
</evidence>
<dbReference type="Pfam" id="PF00320">
    <property type="entry name" value="GATA"/>
    <property type="match status" value="1"/>
</dbReference>
<feature type="compositionally biased region" description="Basic and acidic residues" evidence="7">
    <location>
        <begin position="539"/>
        <end position="551"/>
    </location>
</feature>
<evidence type="ECO:0000259" key="8">
    <source>
        <dbReference type="PROSITE" id="PS50114"/>
    </source>
</evidence>
<evidence type="ECO:0000313" key="9">
    <source>
        <dbReference type="EMBL" id="ORZ30663.1"/>
    </source>
</evidence>
<feature type="region of interest" description="Disordered" evidence="7">
    <location>
        <begin position="525"/>
        <end position="558"/>
    </location>
</feature>
<comment type="caution">
    <text evidence="9">The sequence shown here is derived from an EMBL/GenBank/DDBJ whole genome shotgun (WGS) entry which is preliminary data.</text>
</comment>
<dbReference type="InterPro" id="IPR013088">
    <property type="entry name" value="Znf_NHR/GATA"/>
</dbReference>
<accession>A0A1Y2HAD3</accession>
<keyword evidence="2 6" id="KW-0863">Zinc-finger</keyword>
<feature type="compositionally biased region" description="Basic and acidic residues" evidence="7">
    <location>
        <begin position="677"/>
        <end position="687"/>
    </location>
</feature>
<evidence type="ECO:0000256" key="4">
    <source>
        <dbReference type="ARBA" id="ARBA00023015"/>
    </source>
</evidence>
<dbReference type="EMBL" id="MCFL01000077">
    <property type="protein sequence ID" value="ORZ30663.1"/>
    <property type="molecule type" value="Genomic_DNA"/>
</dbReference>
<name>A0A1Y2HAD3_9FUNG</name>
<dbReference type="Gene3D" id="3.30.50.10">
    <property type="entry name" value="Erythroid Transcription Factor GATA-1, subunit A"/>
    <property type="match status" value="1"/>
</dbReference>
<dbReference type="GO" id="GO:0043565">
    <property type="term" value="F:sequence-specific DNA binding"/>
    <property type="evidence" value="ECO:0007669"/>
    <property type="project" value="InterPro"/>
</dbReference>
<evidence type="ECO:0000256" key="3">
    <source>
        <dbReference type="ARBA" id="ARBA00022833"/>
    </source>
</evidence>
<dbReference type="PANTHER" id="PTHR47172">
    <property type="entry name" value="OS01G0976800 PROTEIN"/>
    <property type="match status" value="1"/>
</dbReference>
<evidence type="ECO:0000256" key="1">
    <source>
        <dbReference type="ARBA" id="ARBA00022723"/>
    </source>
</evidence>
<dbReference type="STRING" id="765915.A0A1Y2HAD3"/>
<proteinExistence type="predicted"/>
<feature type="region of interest" description="Disordered" evidence="7">
    <location>
        <begin position="657"/>
        <end position="720"/>
    </location>
</feature>
<gene>
    <name evidence="9" type="ORF">BCR44DRAFT_55965</name>
</gene>
<feature type="compositionally biased region" description="Low complexity" evidence="7">
    <location>
        <begin position="59"/>
        <end position="88"/>
    </location>
</feature>
<feature type="region of interest" description="Disordered" evidence="7">
    <location>
        <begin position="763"/>
        <end position="795"/>
    </location>
</feature>